<dbReference type="PANTHER" id="PTHR16943:SF8">
    <property type="entry name" value="2-METHYLCITRATE DEHYDRATASE"/>
    <property type="match status" value="1"/>
</dbReference>
<dbReference type="PANTHER" id="PTHR16943">
    <property type="entry name" value="2-METHYLCITRATE DEHYDRATASE-RELATED"/>
    <property type="match status" value="1"/>
</dbReference>
<evidence type="ECO:0000313" key="5">
    <source>
        <dbReference type="Proteomes" id="UP001156882"/>
    </source>
</evidence>
<evidence type="ECO:0000256" key="1">
    <source>
        <dbReference type="ARBA" id="ARBA00006174"/>
    </source>
</evidence>
<comment type="caution">
    <text evidence="4">The sequence shown here is derived from an EMBL/GenBank/DDBJ whole genome shotgun (WGS) entry which is preliminary data.</text>
</comment>
<gene>
    <name evidence="4" type="ORF">GCM10007874_25540</name>
</gene>
<dbReference type="InterPro" id="IPR036148">
    <property type="entry name" value="MmgE/PrpD_sf"/>
</dbReference>
<proteinExistence type="inferred from homology"/>
<dbReference type="RefSeq" id="WP_284312501.1">
    <property type="nucleotide sequence ID" value="NZ_BSPC01000023.1"/>
</dbReference>
<keyword evidence="5" id="KW-1185">Reference proteome</keyword>
<dbReference type="InterPro" id="IPR042183">
    <property type="entry name" value="MmgE/PrpD_sf_1"/>
</dbReference>
<feature type="domain" description="MmgE/PrpD N-terminal" evidence="2">
    <location>
        <begin position="8"/>
        <end position="248"/>
    </location>
</feature>
<evidence type="ECO:0000313" key="4">
    <source>
        <dbReference type="EMBL" id="GLS19537.1"/>
    </source>
</evidence>
<dbReference type="InterPro" id="IPR045336">
    <property type="entry name" value="MmgE_PrpD_N"/>
</dbReference>
<dbReference type="Proteomes" id="UP001156882">
    <property type="component" value="Unassembled WGS sequence"/>
</dbReference>
<sequence length="454" mass="47896">MAETILVAFAGKIAATDFSDFPEATIGKARLHILDTIGVSIAGSTSIETKLVIEASGLNKTTGEACVWGLPLKADARTAAFVNGVSAHAFELDDSGGCDHSGAVVLPAVIAALETSNSPVDGRLFLKSVLLGYEVGRRVLEATGGYEAHNGNGWHSTGTCGTFGAAAAVATLMGLDEDRIASALGCALSYSGGTWAFIHDGGPAKKLHAGRAAEGGLIAARLARAGFAGPRSALDAKAWGSFFQTFGDHRAVPEVLCHEFGQDWRLNRCSIKPHATCRGTHSAIDAVDHLLSGNGLTSSDVASLTIDMSGFQFGMCGHKSLGSRAQAQMSLPYAVAARLHYGKVSLAELEEGAWRNPAIDKWLNRQTVRINDAMRDEDEPSVEIRAHDGRSFAATVEHPLGGPLNPLSNERILAKYTDLAHAVLPEARVTALRDMILDIDSIADIRPLIDLLKP</sequence>
<dbReference type="InterPro" id="IPR045337">
    <property type="entry name" value="MmgE_PrpD_C"/>
</dbReference>
<name>A0ABQ6CIU2_9HYPH</name>
<dbReference type="Gene3D" id="3.30.1330.120">
    <property type="entry name" value="2-methylcitrate dehydratase PrpD"/>
    <property type="match status" value="1"/>
</dbReference>
<protein>
    <submittedName>
        <fullName evidence="4">2-methylcitrate dehydratase</fullName>
    </submittedName>
</protein>
<feature type="domain" description="MmgE/PrpD C-terminal" evidence="3">
    <location>
        <begin position="274"/>
        <end position="437"/>
    </location>
</feature>
<dbReference type="Gene3D" id="1.10.4100.10">
    <property type="entry name" value="2-methylcitrate dehydratase PrpD"/>
    <property type="match status" value="1"/>
</dbReference>
<dbReference type="InterPro" id="IPR042188">
    <property type="entry name" value="MmgE/PrpD_sf_2"/>
</dbReference>
<dbReference type="EMBL" id="BSPC01000023">
    <property type="protein sequence ID" value="GLS19537.1"/>
    <property type="molecule type" value="Genomic_DNA"/>
</dbReference>
<dbReference type="SUPFAM" id="SSF103378">
    <property type="entry name" value="2-methylcitrate dehydratase PrpD"/>
    <property type="match status" value="1"/>
</dbReference>
<accession>A0ABQ6CIU2</accession>
<comment type="similarity">
    <text evidence="1">Belongs to the PrpD family.</text>
</comment>
<dbReference type="Pfam" id="PF19305">
    <property type="entry name" value="MmgE_PrpD_C"/>
    <property type="match status" value="1"/>
</dbReference>
<evidence type="ECO:0000259" key="3">
    <source>
        <dbReference type="Pfam" id="PF19305"/>
    </source>
</evidence>
<reference evidence="5" key="1">
    <citation type="journal article" date="2019" name="Int. J. Syst. Evol. Microbiol.">
        <title>The Global Catalogue of Microorganisms (GCM) 10K type strain sequencing project: providing services to taxonomists for standard genome sequencing and annotation.</title>
        <authorList>
            <consortium name="The Broad Institute Genomics Platform"/>
            <consortium name="The Broad Institute Genome Sequencing Center for Infectious Disease"/>
            <person name="Wu L."/>
            <person name="Ma J."/>
        </authorList>
    </citation>
    <scope>NUCLEOTIDE SEQUENCE [LARGE SCALE GENOMIC DNA]</scope>
    <source>
        <strain evidence="5">NBRC 101365</strain>
    </source>
</reference>
<dbReference type="InterPro" id="IPR005656">
    <property type="entry name" value="MmgE_PrpD"/>
</dbReference>
<dbReference type="Pfam" id="PF03972">
    <property type="entry name" value="MmgE_PrpD_N"/>
    <property type="match status" value="1"/>
</dbReference>
<organism evidence="4 5">
    <name type="scientific">Labrys miyagiensis</name>
    <dbReference type="NCBI Taxonomy" id="346912"/>
    <lineage>
        <taxon>Bacteria</taxon>
        <taxon>Pseudomonadati</taxon>
        <taxon>Pseudomonadota</taxon>
        <taxon>Alphaproteobacteria</taxon>
        <taxon>Hyphomicrobiales</taxon>
        <taxon>Xanthobacteraceae</taxon>
        <taxon>Labrys</taxon>
    </lineage>
</organism>
<evidence type="ECO:0000259" key="2">
    <source>
        <dbReference type="Pfam" id="PF03972"/>
    </source>
</evidence>